<dbReference type="STRING" id="589382.SAMN04489721_0076"/>
<gene>
    <name evidence="6" type="ORF">BCL57_001665</name>
    <name evidence="7" type="ORF">SAMN04489721_0076</name>
</gene>
<dbReference type="Pfam" id="PF13439">
    <property type="entry name" value="Glyco_transf_4"/>
    <property type="match status" value="1"/>
</dbReference>
<evidence type="ECO:0000313" key="8">
    <source>
        <dbReference type="Proteomes" id="UP000199482"/>
    </source>
</evidence>
<dbReference type="EMBL" id="SODL02000002">
    <property type="protein sequence ID" value="MCP2367511.1"/>
    <property type="molecule type" value="Genomic_DNA"/>
</dbReference>
<evidence type="ECO:0000256" key="3">
    <source>
        <dbReference type="SAM" id="MobiDB-lite"/>
    </source>
</evidence>
<feature type="region of interest" description="Disordered" evidence="3">
    <location>
        <begin position="343"/>
        <end position="374"/>
    </location>
</feature>
<dbReference type="PANTHER" id="PTHR12526">
    <property type="entry name" value="GLYCOSYLTRANSFERASE"/>
    <property type="match status" value="1"/>
</dbReference>
<evidence type="ECO:0000256" key="1">
    <source>
        <dbReference type="ARBA" id="ARBA00022676"/>
    </source>
</evidence>
<dbReference type="GO" id="GO:0016757">
    <property type="term" value="F:glycosyltransferase activity"/>
    <property type="evidence" value="ECO:0007669"/>
    <property type="project" value="UniProtKB-KW"/>
</dbReference>
<dbReference type="Proteomes" id="UP000199482">
    <property type="component" value="Chromosome I"/>
</dbReference>
<keyword evidence="9" id="KW-1185">Reference proteome</keyword>
<dbReference type="Gene3D" id="3.40.50.2000">
    <property type="entry name" value="Glycogen Phosphorylase B"/>
    <property type="match status" value="2"/>
</dbReference>
<evidence type="ECO:0000313" key="6">
    <source>
        <dbReference type="EMBL" id="MCP2367511.1"/>
    </source>
</evidence>
<dbReference type="RefSeq" id="WP_092668327.1">
    <property type="nucleotide sequence ID" value="NZ_BMDN01000002.1"/>
</dbReference>
<evidence type="ECO:0000313" key="7">
    <source>
        <dbReference type="EMBL" id="SDR71972.1"/>
    </source>
</evidence>
<evidence type="ECO:0000259" key="4">
    <source>
        <dbReference type="Pfam" id="PF00534"/>
    </source>
</evidence>
<dbReference type="PANTHER" id="PTHR12526:SF595">
    <property type="entry name" value="BLL5217 PROTEIN"/>
    <property type="match status" value="1"/>
</dbReference>
<organism evidence="7 8">
    <name type="scientific">Agromyces flavus</name>
    <dbReference type="NCBI Taxonomy" id="589382"/>
    <lineage>
        <taxon>Bacteria</taxon>
        <taxon>Bacillati</taxon>
        <taxon>Actinomycetota</taxon>
        <taxon>Actinomycetes</taxon>
        <taxon>Micrococcales</taxon>
        <taxon>Microbacteriaceae</taxon>
        <taxon>Agromyces</taxon>
    </lineage>
</organism>
<feature type="domain" description="Glycosyltransferase subfamily 4-like N-terminal" evidence="5">
    <location>
        <begin position="18"/>
        <end position="116"/>
    </location>
</feature>
<reference evidence="7" key="1">
    <citation type="submission" date="2016-10" db="EMBL/GenBank/DDBJ databases">
        <authorList>
            <person name="de Groot N.N."/>
        </authorList>
    </citation>
    <scope>NUCLEOTIDE SEQUENCE [LARGE SCALE GENOMIC DNA]</scope>
    <source>
        <strain evidence="7">CPCC 202695</strain>
    </source>
</reference>
<feature type="domain" description="Glycosyl transferase family 1" evidence="4">
    <location>
        <begin position="170"/>
        <end position="304"/>
    </location>
</feature>
<dbReference type="AlphaFoldDB" id="A0A1H1LCD2"/>
<proteinExistence type="predicted"/>
<dbReference type="InterPro" id="IPR001296">
    <property type="entry name" value="Glyco_trans_1"/>
</dbReference>
<dbReference type="OrthoDB" id="9809227at2"/>
<protein>
    <submittedName>
        <fullName evidence="6">Glycosyltransferase involved in cell wall biosynthesis</fullName>
    </submittedName>
    <submittedName>
        <fullName evidence="7">Glycosyltransferase involved in cell wall bisynthesis</fullName>
    </submittedName>
</protein>
<sequence>MRIGIIAPPWIPIPPDAYGGIESFIDTLARALQEAGQDVVLAASDDSTSSVPRLDGFEPSDPETMGVTAHELRHLLRAFAGLKDVDVILDNTLAGPVLSKAETTVPVVTVAHGPLIPLEQELYLNASADVSFVAISHNQASLAGPVPITRVIHHGIRVGDVPIGPGGDAACFVGRMHASKGIPEAINAAEIAGIPLRIAAKMQEPAEEEYFEEVVRPRLGRNAEYLGELTAEEKYELMGNSCALLNPIQWDEPFGLVMIEALATGSPVVATPRGSVQEIVEEGRTGFVRSAPRELAEALSRAADLDRGACRQAAETRFSDTRMAAEYIDLFTELLRERRRLDRPYPDAAAVKGPARRPLLERDASAEPDPLPSS</sequence>
<dbReference type="InterPro" id="IPR028098">
    <property type="entry name" value="Glyco_trans_4-like_N"/>
</dbReference>
<reference evidence="8" key="2">
    <citation type="submission" date="2016-10" db="EMBL/GenBank/DDBJ databases">
        <authorList>
            <person name="Varghese N."/>
            <person name="Submissions S."/>
        </authorList>
    </citation>
    <scope>NUCLEOTIDE SEQUENCE [LARGE SCALE GENOMIC DNA]</scope>
    <source>
        <strain evidence="8">CPCC 202695</strain>
    </source>
</reference>
<accession>A0A1H1LCD2</accession>
<evidence type="ECO:0000313" key="9">
    <source>
        <dbReference type="Proteomes" id="UP000893823"/>
    </source>
</evidence>
<dbReference type="EMBL" id="LT629755">
    <property type="protein sequence ID" value="SDR71972.1"/>
    <property type="molecule type" value="Genomic_DNA"/>
</dbReference>
<reference evidence="6" key="3">
    <citation type="submission" date="2022-06" db="EMBL/GenBank/DDBJ databases">
        <title>Genomic Encyclopedia of Type Strains, Phase III (KMG-III): the genomes of soil and plant-associated and newly described type strains.</title>
        <authorList>
            <person name="Whitman W."/>
        </authorList>
    </citation>
    <scope>NUCLEOTIDE SEQUENCE</scope>
    <source>
        <strain evidence="6">CPCC 202695</strain>
    </source>
</reference>
<keyword evidence="1" id="KW-0328">Glycosyltransferase</keyword>
<keyword evidence="2 7" id="KW-0808">Transferase</keyword>
<name>A0A1H1LCD2_9MICO</name>
<dbReference type="SUPFAM" id="SSF53756">
    <property type="entry name" value="UDP-Glycosyltransferase/glycogen phosphorylase"/>
    <property type="match status" value="1"/>
</dbReference>
<evidence type="ECO:0000259" key="5">
    <source>
        <dbReference type="Pfam" id="PF13439"/>
    </source>
</evidence>
<dbReference type="Proteomes" id="UP000893823">
    <property type="component" value="Unassembled WGS sequence"/>
</dbReference>
<dbReference type="Pfam" id="PF00534">
    <property type="entry name" value="Glycos_transf_1"/>
    <property type="match status" value="1"/>
</dbReference>
<evidence type="ECO:0000256" key="2">
    <source>
        <dbReference type="ARBA" id="ARBA00022679"/>
    </source>
</evidence>